<dbReference type="AlphaFoldDB" id="A0A0G4G3K5"/>
<protein>
    <submittedName>
        <fullName evidence="2">Uncharacterized protein</fullName>
    </submittedName>
</protein>
<dbReference type="PhylomeDB" id="A0A0G4G3K5"/>
<reference evidence="2" key="1">
    <citation type="submission" date="2014-11" db="EMBL/GenBank/DDBJ databases">
        <authorList>
            <person name="Otto D Thomas"/>
            <person name="Naeem Raeece"/>
        </authorList>
    </citation>
    <scope>NUCLEOTIDE SEQUENCE</scope>
</reference>
<dbReference type="VEuPathDB" id="CryptoDB:Cvel_20069"/>
<feature type="compositionally biased region" description="Basic and acidic residues" evidence="1">
    <location>
        <begin position="1"/>
        <end position="14"/>
    </location>
</feature>
<gene>
    <name evidence="2" type="ORF">Cvel_20069</name>
</gene>
<sequence>MEVRTALESNEKLLQRASRPETSLTNPMRGVFLDANRQAFVSSTQKEKGGKRKHVKKFFYISKHGEEKARELAMADRMQKSAGTSREPVRRRRLRVTQTTPDPTHVSEKLPGITHLRTKGRWTVTFLADPPEQDPSTSGSRPRPVQKKRWFSAENDAVEFAKSLPEHKRLKTGVDNALKDEALGLLEAKGLMPRSRQETPTTSQSDSANLKETQSPLSGVCCMKVGAVEYWQVRLMIGGRDRKISFSCKKYGFREAQSMAEALRLLYDDGEFPSPV</sequence>
<feature type="compositionally biased region" description="Polar residues" evidence="1">
    <location>
        <begin position="198"/>
        <end position="213"/>
    </location>
</feature>
<feature type="region of interest" description="Disordered" evidence="1">
    <location>
        <begin position="1"/>
        <end position="27"/>
    </location>
</feature>
<dbReference type="EMBL" id="CDMZ01000855">
    <property type="protein sequence ID" value="CEM22738.1"/>
    <property type="molecule type" value="Genomic_DNA"/>
</dbReference>
<evidence type="ECO:0000256" key="1">
    <source>
        <dbReference type="SAM" id="MobiDB-lite"/>
    </source>
</evidence>
<evidence type="ECO:0000313" key="2">
    <source>
        <dbReference type="EMBL" id="CEM22738.1"/>
    </source>
</evidence>
<accession>A0A0G4G3K5</accession>
<name>A0A0G4G3K5_9ALVE</name>
<proteinExistence type="predicted"/>
<dbReference type="Gene3D" id="1.20.5.2050">
    <property type="match status" value="2"/>
</dbReference>
<feature type="region of interest" description="Disordered" evidence="1">
    <location>
        <begin position="189"/>
        <end position="213"/>
    </location>
</feature>
<organism evidence="2">
    <name type="scientific">Chromera velia CCMP2878</name>
    <dbReference type="NCBI Taxonomy" id="1169474"/>
    <lineage>
        <taxon>Eukaryota</taxon>
        <taxon>Sar</taxon>
        <taxon>Alveolata</taxon>
        <taxon>Colpodellida</taxon>
        <taxon>Chromeraceae</taxon>
        <taxon>Chromera</taxon>
    </lineage>
</organism>
<feature type="region of interest" description="Disordered" evidence="1">
    <location>
        <begin position="127"/>
        <end position="146"/>
    </location>
</feature>